<protein>
    <recommendedName>
        <fullName evidence="2">Small EDRK-rich factor 2</fullName>
    </recommendedName>
</protein>
<comment type="caution">
    <text evidence="6">The sequence shown here is derived from an EMBL/GenBank/DDBJ whole genome shotgun (WGS) entry which is preliminary data.</text>
</comment>
<evidence type="ECO:0000256" key="4">
    <source>
        <dbReference type="SAM" id="MobiDB-lite"/>
    </source>
</evidence>
<comment type="function">
    <text evidence="3">Positive regulator of amyloid protein aggregation and proteotoxicity. Induces conformational changes in amyloid proteins, such as HTT, driving them into compact formations preceding the formation of aggregates.</text>
</comment>
<evidence type="ECO:0000313" key="7">
    <source>
        <dbReference type="Proteomes" id="UP001214576"/>
    </source>
</evidence>
<dbReference type="EMBL" id="JAKZEL010000016">
    <property type="protein sequence ID" value="KAI4536056.1"/>
    <property type="molecule type" value="Genomic_DNA"/>
</dbReference>
<feature type="region of interest" description="Disordered" evidence="4">
    <location>
        <begin position="1"/>
        <end position="64"/>
    </location>
</feature>
<gene>
    <name evidence="6" type="ORF">MG293_013448</name>
</gene>
<dbReference type="PANTHER" id="PTHR13596:SF2">
    <property type="entry name" value="SMALL EDRK-RICH FACTOR 2"/>
    <property type="match status" value="1"/>
</dbReference>
<evidence type="ECO:0000259" key="5">
    <source>
        <dbReference type="Pfam" id="PF04419"/>
    </source>
</evidence>
<dbReference type="PANTHER" id="PTHR13596">
    <property type="entry name" value="SMALL EDRK-RICH FACTOR 1"/>
    <property type="match status" value="1"/>
</dbReference>
<dbReference type="InterPro" id="IPR040211">
    <property type="entry name" value="SERF1/2-like"/>
</dbReference>
<evidence type="ECO:0000256" key="3">
    <source>
        <dbReference type="ARBA" id="ARBA00045391"/>
    </source>
</evidence>
<evidence type="ECO:0000256" key="2">
    <source>
        <dbReference type="ARBA" id="ARBA00040606"/>
    </source>
</evidence>
<feature type="compositionally biased region" description="Basic and acidic residues" evidence="4">
    <location>
        <begin position="50"/>
        <end position="59"/>
    </location>
</feature>
<dbReference type="Proteomes" id="UP001214576">
    <property type="component" value="Unassembled WGS sequence"/>
</dbReference>
<sequence length="235" mass="26614">MTRGNQRELAPQKNMKKQSNSVKGKCPDDRLSAAAHKQRDSEIMPQKQKKANEKKEEPRLLQSHGPLKTSVILQRNNELVRGSHSMKPVSTGPGLLQRVSTPLHLPTNKNKASNMIHKQLMESSVLPYTYFLERKVLEKEIILAHVIFSAVPMAALGSHANPYLTPSEWISDITSYDTWMTEEHPFQDHRLPRKTWGQLDSTSLFWARTKLQSVSHAAAITPWKAGVQQQSPEPL</sequence>
<proteinExistence type="inferred from homology"/>
<evidence type="ECO:0000256" key="1">
    <source>
        <dbReference type="ARBA" id="ARBA00007309"/>
    </source>
</evidence>
<evidence type="ECO:0000313" key="6">
    <source>
        <dbReference type="EMBL" id="KAI4536056.1"/>
    </source>
</evidence>
<comment type="similarity">
    <text evidence="1">Belongs to the SERF family.</text>
</comment>
<feature type="domain" description="Small EDRK-rich factor-like N-terminal" evidence="5">
    <location>
        <begin position="1"/>
        <end position="35"/>
    </location>
</feature>
<dbReference type="InterPro" id="IPR007513">
    <property type="entry name" value="SERF-like_N"/>
</dbReference>
<feature type="compositionally biased region" description="Basic and acidic residues" evidence="4">
    <location>
        <begin position="25"/>
        <end position="42"/>
    </location>
</feature>
<dbReference type="AlphaFoldDB" id="A0AAD4U069"/>
<dbReference type="Pfam" id="PF04419">
    <property type="entry name" value="SERF-like_N"/>
    <property type="match status" value="1"/>
</dbReference>
<accession>A0AAD4U069</accession>
<reference evidence="6" key="1">
    <citation type="submission" date="2022-03" db="EMBL/GenBank/DDBJ databases">
        <title>Genomic analyses of argali, domestic sheep and their hybrids provide insights into chromosomal evolution, heterosis and genetic basis of agronomic traits.</title>
        <authorList>
            <person name="Li M."/>
        </authorList>
    </citation>
    <scope>NUCLEOTIDE SEQUENCE</scope>
    <source>
        <strain evidence="6">CAU-MHL-2022a</strain>
        <tissue evidence="6">Skin</tissue>
    </source>
</reference>
<organism evidence="6 7">
    <name type="scientific">Ovis ammon polii</name>
    <dbReference type="NCBI Taxonomy" id="230172"/>
    <lineage>
        <taxon>Eukaryota</taxon>
        <taxon>Metazoa</taxon>
        <taxon>Chordata</taxon>
        <taxon>Craniata</taxon>
        <taxon>Vertebrata</taxon>
        <taxon>Euteleostomi</taxon>
        <taxon>Mammalia</taxon>
        <taxon>Eutheria</taxon>
        <taxon>Laurasiatheria</taxon>
        <taxon>Artiodactyla</taxon>
        <taxon>Ruminantia</taxon>
        <taxon>Pecora</taxon>
        <taxon>Bovidae</taxon>
        <taxon>Caprinae</taxon>
        <taxon>Ovis</taxon>
    </lineage>
</organism>
<keyword evidence="7" id="KW-1185">Reference proteome</keyword>
<name>A0AAD4U069_OVIAM</name>